<evidence type="ECO:0000313" key="2">
    <source>
        <dbReference type="Proteomes" id="UP000637074"/>
    </source>
</evidence>
<dbReference type="EMBL" id="BNDS01000001">
    <property type="protein sequence ID" value="GHH96834.1"/>
    <property type="molecule type" value="Genomic_DNA"/>
</dbReference>
<dbReference type="RefSeq" id="WP_191269125.1">
    <property type="nucleotide sequence ID" value="NZ_BNDS01000001.1"/>
</dbReference>
<proteinExistence type="predicted"/>
<accession>A0ABQ3MX61</accession>
<dbReference type="InterPro" id="IPR027417">
    <property type="entry name" value="P-loop_NTPase"/>
</dbReference>
<comment type="caution">
    <text evidence="1">The sequence shown here is derived from an EMBL/GenBank/DDBJ whole genome shotgun (WGS) entry which is preliminary data.</text>
</comment>
<protein>
    <recommendedName>
        <fullName evidence="3">Adenosylcobinamide kinase</fullName>
    </recommendedName>
</protein>
<sequence>MHFVTGGAFNGKRAWVKKVYKDAVWVSAYENGLLPAELAITTNLLVLEGIEIWIRELTKQHDDANQCREIWNCCLNGWHRWEKADPNRLVVVIGTDITKGIVPMEKENRLWRDVTGWAYQDLAAKAEKVDFIWYGINQTIKSGGDC</sequence>
<organism evidence="1 2">
    <name type="scientific">Neobacillus kokaensis</name>
    <dbReference type="NCBI Taxonomy" id="2759023"/>
    <lineage>
        <taxon>Bacteria</taxon>
        <taxon>Bacillati</taxon>
        <taxon>Bacillota</taxon>
        <taxon>Bacilli</taxon>
        <taxon>Bacillales</taxon>
        <taxon>Bacillaceae</taxon>
        <taxon>Neobacillus</taxon>
    </lineage>
</organism>
<dbReference type="Proteomes" id="UP000637074">
    <property type="component" value="Unassembled WGS sequence"/>
</dbReference>
<reference evidence="1 2" key="1">
    <citation type="journal article" date="2022" name="Int. J. Syst. Evol. Microbiol.">
        <title>Neobacillus kokaensis sp. nov., isolated from soil.</title>
        <authorList>
            <person name="Yuki K."/>
            <person name="Matsubara H."/>
            <person name="Yamaguchi S."/>
        </authorList>
    </citation>
    <scope>NUCLEOTIDE SEQUENCE [LARGE SCALE GENOMIC DNA]</scope>
    <source>
        <strain evidence="1 2">LOB 377</strain>
    </source>
</reference>
<dbReference type="SUPFAM" id="SSF52540">
    <property type="entry name" value="P-loop containing nucleoside triphosphate hydrolases"/>
    <property type="match status" value="1"/>
</dbReference>
<dbReference type="InterPro" id="IPR003203">
    <property type="entry name" value="CobU/CobP"/>
</dbReference>
<gene>
    <name evidence="1" type="ORF">AM1BK_03770</name>
</gene>
<evidence type="ECO:0000313" key="1">
    <source>
        <dbReference type="EMBL" id="GHH96834.1"/>
    </source>
</evidence>
<keyword evidence="2" id="KW-1185">Reference proteome</keyword>
<name>A0ABQ3MX61_9BACI</name>
<dbReference type="Pfam" id="PF02283">
    <property type="entry name" value="CobU"/>
    <property type="match status" value="1"/>
</dbReference>
<evidence type="ECO:0008006" key="3">
    <source>
        <dbReference type="Google" id="ProtNLM"/>
    </source>
</evidence>
<dbReference type="Gene3D" id="3.40.50.300">
    <property type="entry name" value="P-loop containing nucleotide triphosphate hydrolases"/>
    <property type="match status" value="1"/>
</dbReference>